<evidence type="ECO:0000313" key="3">
    <source>
        <dbReference type="Proteomes" id="UP000800035"/>
    </source>
</evidence>
<sequence>MSYKVEELLALRDSVSESAVSLDRFADEEVIKEHVLRPSASATLASAASEKSLRATLTPAIAHAAPYKKPSPSPSIKRGKAERLLKEHGSPPGMRVTAGGRVVPSDLPPLSNNRFVNANNANNAFKPPTLRGTPVGNIMPVQARHEAGSVPRLEVVGNQPVLYVGDRAYALPALDAPASGSSMQSANMENTAKPALPPPILSAQSSFTNAPAAPVRPSTHTPFTGLDLATLKSQQALRKQELRSVEQTEVLQASHQTDAWRAGIIEKKRNLIIELDALRKQITSLEAADNTAMGTQMNGFSSNVGAGTAPAPAPPFVPQFQQPMPSPMFGYPGAAPYSPMMMYPPSFGSFPNMPPTEAAPFVPTPIQKPLSPGSASRRSHAIAIKPPQEDNKKQMASTLDPKSPTYEPVSKGSNKAMAPPTPSPNKHSPWRTDEATHSDKHEDRTVSQKQSLSSIDTTDFFPTNTHEHSSTRVAPKAQETTAEPAAVPSTPEKNWPASPWNEGHSSRSSRKAVTKLTSWPEAFGKPPSVPSLRQVAGAQTSATTQEHAPVTTSDFQRSTFTNNMAARRSTDQRTDTDENWTLMNSRPVSHVPSTYQEGYQAGYDHVGIPDSPEVLKGYIQGLLQFLSDENKKGKSGQLRGLVAGSTPHDSAVSMSFNRADAPVTSQENMRSAKYAAVDIRRDSAYGLQEAPISYTLCNDSVDSRMRKSPMNTYRGASDSLDKTAAYKQIALAAAEKDAGKKRQDKGTVSRADTFLNGSGYPRQFSGNQLNSRAYGTPVSMQRYHLSPKELAANGPGANMPLSARPFANHSLSGLDGAMDDLADVVLDTHIDEQRSTTEGRQPEQTTTANQDNDEDVSCFRPTSSKSKQKSSSSPTKFVPNQGTEEAASSPANIPGSPKKSGEHSPAKAKLEQVTNKFRRGKKEDPRNMSPDEKSKRSQKWHKRFQRLKEGEQKDIERHIATNPRRQ</sequence>
<name>A0A6A5TX46_9PLEO</name>
<feature type="compositionally biased region" description="Basic and acidic residues" evidence="1">
    <location>
        <begin position="946"/>
        <end position="959"/>
    </location>
</feature>
<feature type="compositionally biased region" description="Basic and acidic residues" evidence="1">
    <location>
        <begin position="430"/>
        <end position="446"/>
    </location>
</feature>
<feature type="region of interest" description="Disordered" evidence="1">
    <location>
        <begin position="737"/>
        <end position="768"/>
    </location>
</feature>
<dbReference type="Proteomes" id="UP000800035">
    <property type="component" value="Unassembled WGS sequence"/>
</dbReference>
<feature type="compositionally biased region" description="Polar residues" evidence="1">
    <location>
        <begin position="447"/>
        <end position="464"/>
    </location>
</feature>
<reference evidence="2" key="1">
    <citation type="journal article" date="2020" name="Stud. Mycol.">
        <title>101 Dothideomycetes genomes: a test case for predicting lifestyles and emergence of pathogens.</title>
        <authorList>
            <person name="Haridas S."/>
            <person name="Albert R."/>
            <person name="Binder M."/>
            <person name="Bloem J."/>
            <person name="Labutti K."/>
            <person name="Salamov A."/>
            <person name="Andreopoulos B."/>
            <person name="Baker S."/>
            <person name="Barry K."/>
            <person name="Bills G."/>
            <person name="Bluhm B."/>
            <person name="Cannon C."/>
            <person name="Castanera R."/>
            <person name="Culley D."/>
            <person name="Daum C."/>
            <person name="Ezra D."/>
            <person name="Gonzalez J."/>
            <person name="Henrissat B."/>
            <person name="Kuo A."/>
            <person name="Liang C."/>
            <person name="Lipzen A."/>
            <person name="Lutzoni F."/>
            <person name="Magnuson J."/>
            <person name="Mondo S."/>
            <person name="Nolan M."/>
            <person name="Ohm R."/>
            <person name="Pangilinan J."/>
            <person name="Park H.-J."/>
            <person name="Ramirez L."/>
            <person name="Alfaro M."/>
            <person name="Sun H."/>
            <person name="Tritt A."/>
            <person name="Yoshinaga Y."/>
            <person name="Zwiers L.-H."/>
            <person name="Turgeon B."/>
            <person name="Goodwin S."/>
            <person name="Spatafora J."/>
            <person name="Crous P."/>
            <person name="Grigoriev I."/>
        </authorList>
    </citation>
    <scope>NUCLEOTIDE SEQUENCE</scope>
    <source>
        <strain evidence="2">CBS 675.92</strain>
    </source>
</reference>
<feature type="compositionally biased region" description="Basic and acidic residues" evidence="1">
    <location>
        <begin position="899"/>
        <end position="910"/>
    </location>
</feature>
<feature type="region of interest" description="Disordered" evidence="1">
    <location>
        <begin position="832"/>
        <end position="966"/>
    </location>
</feature>
<feature type="compositionally biased region" description="Polar residues" evidence="1">
    <location>
        <begin position="874"/>
        <end position="883"/>
    </location>
</feature>
<keyword evidence="3" id="KW-1185">Reference proteome</keyword>
<protein>
    <submittedName>
        <fullName evidence="2">Uncharacterized protein</fullName>
    </submittedName>
</protein>
<accession>A0A6A5TX46</accession>
<proteinExistence type="predicted"/>
<feature type="compositionally biased region" description="Basic and acidic residues" evidence="1">
    <location>
        <begin position="832"/>
        <end position="841"/>
    </location>
</feature>
<dbReference type="AlphaFoldDB" id="A0A6A5TX46"/>
<gene>
    <name evidence="2" type="ORF">CC80DRAFT_593756</name>
</gene>
<dbReference type="OrthoDB" id="30417at2759"/>
<dbReference type="EMBL" id="ML976992">
    <property type="protein sequence ID" value="KAF1956289.1"/>
    <property type="molecule type" value="Genomic_DNA"/>
</dbReference>
<organism evidence="2 3">
    <name type="scientific">Byssothecium circinans</name>
    <dbReference type="NCBI Taxonomy" id="147558"/>
    <lineage>
        <taxon>Eukaryota</taxon>
        <taxon>Fungi</taxon>
        <taxon>Dikarya</taxon>
        <taxon>Ascomycota</taxon>
        <taxon>Pezizomycotina</taxon>
        <taxon>Dothideomycetes</taxon>
        <taxon>Pleosporomycetidae</taxon>
        <taxon>Pleosporales</taxon>
        <taxon>Massarineae</taxon>
        <taxon>Massarinaceae</taxon>
        <taxon>Byssothecium</taxon>
    </lineage>
</organism>
<feature type="compositionally biased region" description="Polar residues" evidence="1">
    <location>
        <begin position="537"/>
        <end position="564"/>
    </location>
</feature>
<feature type="compositionally biased region" description="Basic residues" evidence="1">
    <location>
        <begin position="936"/>
        <end position="945"/>
    </location>
</feature>
<evidence type="ECO:0000313" key="2">
    <source>
        <dbReference type="EMBL" id="KAF1956289.1"/>
    </source>
</evidence>
<feature type="compositionally biased region" description="Basic and acidic residues" evidence="1">
    <location>
        <begin position="921"/>
        <end position="935"/>
    </location>
</feature>
<feature type="compositionally biased region" description="Basic and acidic residues" evidence="1">
    <location>
        <begin position="737"/>
        <end position="747"/>
    </location>
</feature>
<feature type="region of interest" description="Disordered" evidence="1">
    <location>
        <begin position="358"/>
        <end position="593"/>
    </location>
</feature>
<feature type="compositionally biased region" description="Polar residues" evidence="1">
    <location>
        <begin position="579"/>
        <end position="593"/>
    </location>
</feature>
<evidence type="ECO:0000256" key="1">
    <source>
        <dbReference type="SAM" id="MobiDB-lite"/>
    </source>
</evidence>
<feature type="compositionally biased region" description="Low complexity" evidence="1">
    <location>
        <begin position="863"/>
        <end position="873"/>
    </location>
</feature>